<evidence type="ECO:0000256" key="1">
    <source>
        <dbReference type="SAM" id="MobiDB-lite"/>
    </source>
</evidence>
<evidence type="ECO:0000313" key="3">
    <source>
        <dbReference type="Proteomes" id="UP000059188"/>
    </source>
</evidence>
<proteinExistence type="predicted"/>
<gene>
    <name evidence="2" type="ORF">RSOLAG1IB_08216</name>
</gene>
<dbReference type="AlphaFoldDB" id="A0A0B7FL22"/>
<evidence type="ECO:0000313" key="2">
    <source>
        <dbReference type="EMBL" id="CEL56938.1"/>
    </source>
</evidence>
<feature type="compositionally biased region" description="Polar residues" evidence="1">
    <location>
        <begin position="33"/>
        <end position="46"/>
    </location>
</feature>
<feature type="region of interest" description="Disordered" evidence="1">
    <location>
        <begin position="21"/>
        <end position="46"/>
    </location>
</feature>
<protein>
    <submittedName>
        <fullName evidence="2">Uncharacterized protein</fullName>
    </submittedName>
</protein>
<dbReference type="EMBL" id="LN679125">
    <property type="protein sequence ID" value="CEL56938.1"/>
    <property type="molecule type" value="Genomic_DNA"/>
</dbReference>
<reference evidence="2 3" key="1">
    <citation type="submission" date="2014-11" db="EMBL/GenBank/DDBJ databases">
        <authorList>
            <person name="Wibberg Daniel"/>
        </authorList>
    </citation>
    <scope>NUCLEOTIDE SEQUENCE [LARGE SCALE GENOMIC DNA]</scope>
    <source>
        <strain evidence="2">Rhizoctonia solani AG1-IB 7/3/14</strain>
    </source>
</reference>
<keyword evidence="3" id="KW-1185">Reference proteome</keyword>
<organism evidence="2 3">
    <name type="scientific">Thanatephorus cucumeris (strain AG1-IB / isolate 7/3/14)</name>
    <name type="common">Lettuce bottom rot fungus</name>
    <name type="synonym">Rhizoctonia solani</name>
    <dbReference type="NCBI Taxonomy" id="1108050"/>
    <lineage>
        <taxon>Eukaryota</taxon>
        <taxon>Fungi</taxon>
        <taxon>Dikarya</taxon>
        <taxon>Basidiomycota</taxon>
        <taxon>Agaricomycotina</taxon>
        <taxon>Agaricomycetes</taxon>
        <taxon>Cantharellales</taxon>
        <taxon>Ceratobasidiaceae</taxon>
        <taxon>Rhizoctonia</taxon>
        <taxon>Rhizoctonia solani AG-1</taxon>
    </lineage>
</organism>
<dbReference type="Proteomes" id="UP000059188">
    <property type="component" value="Unassembled WGS sequence"/>
</dbReference>
<sequence>MDSLDELPVVAHHKLEVDVYTPVSESTTKEATPHSGTTDSSTPRSFTWTNPGPLFESSKRIILASFVAAILLQSINIVTSFLNSPSTREVSGPGMMDAMNQSWQIEEPPLPRICCVGNLQFVFQVYEELIPDCGECSKEGRYRTFQDMGIDHYIEPSYFKWDPSHDY</sequence>
<accession>A0A0B7FL22</accession>
<name>A0A0B7FL22_THACB</name>